<dbReference type="InterPro" id="IPR021431">
    <property type="entry name" value="DUF3080"/>
</dbReference>
<evidence type="ECO:0000256" key="1">
    <source>
        <dbReference type="SAM" id="SignalP"/>
    </source>
</evidence>
<protein>
    <recommendedName>
        <fullName evidence="4">DUF3080 domain-containing protein</fullName>
    </recommendedName>
</protein>
<dbReference type="Proteomes" id="UP000033434">
    <property type="component" value="Unassembled WGS sequence"/>
</dbReference>
<dbReference type="EMBL" id="AUXW01000136">
    <property type="protein sequence ID" value="KKE84483.1"/>
    <property type="molecule type" value="Genomic_DNA"/>
</dbReference>
<comment type="caution">
    <text evidence="2">The sequence shown here is derived from an EMBL/GenBank/DDBJ whole genome shotgun (WGS) entry which is preliminary data.</text>
</comment>
<dbReference type="RefSeq" id="WP_046355256.1">
    <property type="nucleotide sequence ID" value="NZ_AUXW01000136.1"/>
</dbReference>
<feature type="signal peptide" evidence="1">
    <location>
        <begin position="1"/>
        <end position="23"/>
    </location>
</feature>
<organism evidence="2 3">
    <name type="scientific">Pseudoalteromonas luteoviolacea S4054</name>
    <dbReference type="NCBI Taxonomy" id="1129367"/>
    <lineage>
        <taxon>Bacteria</taxon>
        <taxon>Pseudomonadati</taxon>
        <taxon>Pseudomonadota</taxon>
        <taxon>Gammaproteobacteria</taxon>
        <taxon>Alteromonadales</taxon>
        <taxon>Pseudoalteromonadaceae</taxon>
        <taxon>Pseudoalteromonas</taxon>
    </lineage>
</organism>
<accession>A0A0F6AE97</accession>
<dbReference type="PROSITE" id="PS51257">
    <property type="entry name" value="PROKAR_LIPOPROTEIN"/>
    <property type="match status" value="1"/>
</dbReference>
<evidence type="ECO:0000313" key="3">
    <source>
        <dbReference type="Proteomes" id="UP000033434"/>
    </source>
</evidence>
<gene>
    <name evidence="2" type="ORF">N479_08655</name>
</gene>
<reference evidence="2 3" key="1">
    <citation type="journal article" date="2015" name="BMC Genomics">
        <title>Genome mining reveals unlocked bioactive potential of marine Gram-negative bacteria.</title>
        <authorList>
            <person name="Machado H."/>
            <person name="Sonnenschein E.C."/>
            <person name="Melchiorsen J."/>
            <person name="Gram L."/>
        </authorList>
    </citation>
    <scope>NUCLEOTIDE SEQUENCE [LARGE SCALE GENOMIC DNA]</scope>
    <source>
        <strain evidence="2 3">S4054</strain>
    </source>
</reference>
<feature type="chain" id="PRO_5002499704" description="DUF3080 domain-containing protein" evidence="1">
    <location>
        <begin position="24"/>
        <end position="329"/>
    </location>
</feature>
<dbReference type="PATRIC" id="fig|1129367.4.peg.1502"/>
<evidence type="ECO:0000313" key="2">
    <source>
        <dbReference type="EMBL" id="KKE84483.1"/>
    </source>
</evidence>
<proteinExistence type="predicted"/>
<keyword evidence="1" id="KW-0732">Signal</keyword>
<dbReference type="AlphaFoldDB" id="A0A0F6AE97"/>
<evidence type="ECO:0008006" key="4">
    <source>
        <dbReference type="Google" id="ProtNLM"/>
    </source>
</evidence>
<sequence>MLKCKLLLLALSTILLGCSPKPSDTNQTYTERLGKVFDTDGLQIEKLSVLPHSATDKPLSSYTISVIDLAKLGHCRVSTHIANHNNQLGKLAKPSEQFKYSLNFIQLAQACINNDKTPDDVRQALTMARQEKLAQLYPMLAYVFTHEKELTQFFTLTFSEIQLETSQGEIRALESLNTLSSLIDSLQEPSLAKGDTLTTALEKLNNNNYVQSLITSTRTQIKWNQTTTAWLSTLNLDNKVCPAGKNKKRAKVLNNVFQKFYIQDIQAYQSQLAKRLHDIEPHFAAFSNKFGQHDYPNVITPLLGELKQSAKEHVFWWQNFYKVCKVNPL</sequence>
<name>A0A0F6AE97_9GAMM</name>
<dbReference type="Pfam" id="PF11279">
    <property type="entry name" value="DUF3080"/>
    <property type="match status" value="1"/>
</dbReference>